<keyword evidence="2" id="KW-1185">Reference proteome</keyword>
<protein>
    <submittedName>
        <fullName evidence="1">Uncharacterized protein</fullName>
    </submittedName>
</protein>
<sequence length="217" mass="26008">MKNYPETLSTIEMAQLIRLRPAMYFGDDITLTGLSNFLFGFNLNVRIKSIPPFEHFNVWLRRKLEIEHSSSMHWLHIILEKCNKDERKAFDIFYELLDEFILVQPIQIIETNLLESNFNFYYSKGVPSRYIGEKIIIEPAPYHIKLIKFDLYVWAYFFDFNYVAGESKKPIFYSNYRDFKTIKKAKNDFNKLFGHLEWLQKEENQIISEFEGIIKNS</sequence>
<comment type="caution">
    <text evidence="1">The sequence shown here is derived from an EMBL/GenBank/DDBJ whole genome shotgun (WGS) entry which is preliminary data.</text>
</comment>
<dbReference type="EMBL" id="BAABDU010000003">
    <property type="protein sequence ID" value="GAA3763347.1"/>
    <property type="molecule type" value="Genomic_DNA"/>
</dbReference>
<organism evidence="1 2">
    <name type="scientific">Flavobacterium ginsengiterrae</name>
    <dbReference type="NCBI Taxonomy" id="871695"/>
    <lineage>
        <taxon>Bacteria</taxon>
        <taxon>Pseudomonadati</taxon>
        <taxon>Bacteroidota</taxon>
        <taxon>Flavobacteriia</taxon>
        <taxon>Flavobacteriales</taxon>
        <taxon>Flavobacteriaceae</taxon>
        <taxon>Flavobacterium</taxon>
    </lineage>
</organism>
<dbReference type="RefSeq" id="WP_345142099.1">
    <property type="nucleotide sequence ID" value="NZ_BAABDU010000003.1"/>
</dbReference>
<name>A0ABP7GEJ3_9FLAO</name>
<evidence type="ECO:0000313" key="1">
    <source>
        <dbReference type="EMBL" id="GAA3763347.1"/>
    </source>
</evidence>
<dbReference type="Proteomes" id="UP001500748">
    <property type="component" value="Unassembled WGS sequence"/>
</dbReference>
<reference evidence="2" key="1">
    <citation type="journal article" date="2019" name="Int. J. Syst. Evol. Microbiol.">
        <title>The Global Catalogue of Microorganisms (GCM) 10K type strain sequencing project: providing services to taxonomists for standard genome sequencing and annotation.</title>
        <authorList>
            <consortium name="The Broad Institute Genomics Platform"/>
            <consortium name="The Broad Institute Genome Sequencing Center for Infectious Disease"/>
            <person name="Wu L."/>
            <person name="Ma J."/>
        </authorList>
    </citation>
    <scope>NUCLEOTIDE SEQUENCE [LARGE SCALE GENOMIC DNA]</scope>
    <source>
        <strain evidence="2">JCM 17337</strain>
    </source>
</reference>
<gene>
    <name evidence="1" type="ORF">GCM10022423_13860</name>
</gene>
<accession>A0ABP7GEJ3</accession>
<proteinExistence type="predicted"/>
<evidence type="ECO:0000313" key="2">
    <source>
        <dbReference type="Proteomes" id="UP001500748"/>
    </source>
</evidence>